<dbReference type="KEGG" id="psuu:Psuf_046230"/>
<sequence>MTVRLLTWTIARRRLTVEPFGRLTKRDRAAVAAEGARLLAFVAPDADPADVAVVSAA</sequence>
<reference evidence="1 2" key="1">
    <citation type="submission" date="2020-03" db="EMBL/GenBank/DDBJ databases">
        <title>Whole genome shotgun sequence of Phytohabitans suffuscus NBRC 105367.</title>
        <authorList>
            <person name="Komaki H."/>
            <person name="Tamura T."/>
        </authorList>
    </citation>
    <scope>NUCLEOTIDE SEQUENCE [LARGE SCALE GENOMIC DNA]</scope>
    <source>
        <strain evidence="1 2">NBRC 105367</strain>
    </source>
</reference>
<gene>
    <name evidence="1" type="ORF">Psuf_046230</name>
</gene>
<dbReference type="AlphaFoldDB" id="A0A6F8YMI2"/>
<organism evidence="1 2">
    <name type="scientific">Phytohabitans suffuscus</name>
    <dbReference type="NCBI Taxonomy" id="624315"/>
    <lineage>
        <taxon>Bacteria</taxon>
        <taxon>Bacillati</taxon>
        <taxon>Actinomycetota</taxon>
        <taxon>Actinomycetes</taxon>
        <taxon>Micromonosporales</taxon>
        <taxon>Micromonosporaceae</taxon>
    </lineage>
</organism>
<protein>
    <submittedName>
        <fullName evidence="1">Uncharacterized protein</fullName>
    </submittedName>
</protein>
<name>A0A6F8YMI2_9ACTN</name>
<dbReference type="EMBL" id="AP022871">
    <property type="protein sequence ID" value="BCB87310.1"/>
    <property type="molecule type" value="Genomic_DNA"/>
</dbReference>
<proteinExistence type="predicted"/>
<evidence type="ECO:0000313" key="1">
    <source>
        <dbReference type="EMBL" id="BCB87310.1"/>
    </source>
</evidence>
<accession>A0A6F8YMI2</accession>
<keyword evidence="2" id="KW-1185">Reference proteome</keyword>
<dbReference type="Proteomes" id="UP000503011">
    <property type="component" value="Chromosome"/>
</dbReference>
<reference evidence="1 2" key="2">
    <citation type="submission" date="2020-03" db="EMBL/GenBank/DDBJ databases">
        <authorList>
            <person name="Ichikawa N."/>
            <person name="Kimura A."/>
            <person name="Kitahashi Y."/>
            <person name="Uohara A."/>
        </authorList>
    </citation>
    <scope>NUCLEOTIDE SEQUENCE [LARGE SCALE GENOMIC DNA]</scope>
    <source>
        <strain evidence="1 2">NBRC 105367</strain>
    </source>
</reference>
<evidence type="ECO:0000313" key="2">
    <source>
        <dbReference type="Proteomes" id="UP000503011"/>
    </source>
</evidence>